<dbReference type="Pfam" id="PF20493">
    <property type="entry name" value="WD-like_fungi"/>
    <property type="match status" value="1"/>
</dbReference>
<comment type="caution">
    <text evidence="2">The sequence shown here is derived from an EMBL/GenBank/DDBJ whole genome shotgun (WGS) entry which is preliminary data.</text>
</comment>
<protein>
    <recommendedName>
        <fullName evidence="1">WD-like domain-containing protein</fullName>
    </recommendedName>
</protein>
<gene>
    <name evidence="2" type="ORF">DFH08DRAFT_629393</name>
</gene>
<keyword evidence="3" id="KW-1185">Reference proteome</keyword>
<proteinExistence type="predicted"/>
<reference evidence="2" key="1">
    <citation type="submission" date="2023-03" db="EMBL/GenBank/DDBJ databases">
        <title>Massive genome expansion in bonnet fungi (Mycena s.s.) driven by repeated elements and novel gene families across ecological guilds.</title>
        <authorList>
            <consortium name="Lawrence Berkeley National Laboratory"/>
            <person name="Harder C.B."/>
            <person name="Miyauchi S."/>
            <person name="Viragh M."/>
            <person name="Kuo A."/>
            <person name="Thoen E."/>
            <person name="Andreopoulos B."/>
            <person name="Lu D."/>
            <person name="Skrede I."/>
            <person name="Drula E."/>
            <person name="Henrissat B."/>
            <person name="Morin E."/>
            <person name="Kohler A."/>
            <person name="Barry K."/>
            <person name="LaButti K."/>
            <person name="Morin E."/>
            <person name="Salamov A."/>
            <person name="Lipzen A."/>
            <person name="Mereny Z."/>
            <person name="Hegedus B."/>
            <person name="Baldrian P."/>
            <person name="Stursova M."/>
            <person name="Weitz H."/>
            <person name="Taylor A."/>
            <person name="Grigoriev I.V."/>
            <person name="Nagy L.G."/>
            <person name="Martin F."/>
            <person name="Kauserud H."/>
        </authorList>
    </citation>
    <scope>NUCLEOTIDE SEQUENCE</scope>
    <source>
        <strain evidence="2">CBHHK002</strain>
    </source>
</reference>
<sequence length="99" mass="10100">DSTCGNGHKATSTICDQLLTHLSSSGGTVIANSPCAVCLGQSDNQCCVSWSAAVGNMPQGDLFNAANKVCRDCFGGTISGLTRNVNLNGGCVTECLSNR</sequence>
<dbReference type="EMBL" id="JARIHO010000074">
    <property type="protein sequence ID" value="KAJ7311764.1"/>
    <property type="molecule type" value="Genomic_DNA"/>
</dbReference>
<feature type="non-terminal residue" evidence="2">
    <location>
        <position position="99"/>
    </location>
</feature>
<feature type="non-terminal residue" evidence="2">
    <location>
        <position position="1"/>
    </location>
</feature>
<evidence type="ECO:0000259" key="1">
    <source>
        <dbReference type="Pfam" id="PF20493"/>
    </source>
</evidence>
<dbReference type="AlphaFoldDB" id="A0AAD7ED88"/>
<dbReference type="InterPro" id="IPR046925">
    <property type="entry name" value="WD-like_fungi"/>
</dbReference>
<organism evidence="2 3">
    <name type="scientific">Mycena albidolilacea</name>
    <dbReference type="NCBI Taxonomy" id="1033008"/>
    <lineage>
        <taxon>Eukaryota</taxon>
        <taxon>Fungi</taxon>
        <taxon>Dikarya</taxon>
        <taxon>Basidiomycota</taxon>
        <taxon>Agaricomycotina</taxon>
        <taxon>Agaricomycetes</taxon>
        <taxon>Agaricomycetidae</taxon>
        <taxon>Agaricales</taxon>
        <taxon>Marasmiineae</taxon>
        <taxon>Mycenaceae</taxon>
        <taxon>Mycena</taxon>
    </lineage>
</organism>
<name>A0AAD7ED88_9AGAR</name>
<evidence type="ECO:0000313" key="3">
    <source>
        <dbReference type="Proteomes" id="UP001218218"/>
    </source>
</evidence>
<evidence type="ECO:0000313" key="2">
    <source>
        <dbReference type="EMBL" id="KAJ7311764.1"/>
    </source>
</evidence>
<feature type="domain" description="WD-like" evidence="1">
    <location>
        <begin position="3"/>
        <end position="99"/>
    </location>
</feature>
<dbReference type="Proteomes" id="UP001218218">
    <property type="component" value="Unassembled WGS sequence"/>
</dbReference>
<accession>A0AAD7ED88</accession>